<dbReference type="EMBL" id="BPLR01013967">
    <property type="protein sequence ID" value="GIY65144.1"/>
    <property type="molecule type" value="Genomic_DNA"/>
</dbReference>
<dbReference type="AlphaFoldDB" id="A0AAV4V5C9"/>
<keyword evidence="2" id="KW-1185">Reference proteome</keyword>
<name>A0AAV4V5C9_CAEEX</name>
<gene>
    <name evidence="1" type="ORF">CEXT_423411</name>
</gene>
<organism evidence="1 2">
    <name type="scientific">Caerostris extrusa</name>
    <name type="common">Bark spider</name>
    <name type="synonym">Caerostris bankana</name>
    <dbReference type="NCBI Taxonomy" id="172846"/>
    <lineage>
        <taxon>Eukaryota</taxon>
        <taxon>Metazoa</taxon>
        <taxon>Ecdysozoa</taxon>
        <taxon>Arthropoda</taxon>
        <taxon>Chelicerata</taxon>
        <taxon>Arachnida</taxon>
        <taxon>Araneae</taxon>
        <taxon>Araneomorphae</taxon>
        <taxon>Entelegynae</taxon>
        <taxon>Araneoidea</taxon>
        <taxon>Araneidae</taxon>
        <taxon>Caerostris</taxon>
    </lineage>
</organism>
<sequence>MINDFPRRGGLASKEVKILIPETKPAEVVHNQANGEDIVSWLSGGRAWRSFDGITANQGDELVLERSNGEDIV</sequence>
<protein>
    <submittedName>
        <fullName evidence="1">Uncharacterized protein</fullName>
    </submittedName>
</protein>
<comment type="caution">
    <text evidence="1">The sequence shown here is derived from an EMBL/GenBank/DDBJ whole genome shotgun (WGS) entry which is preliminary data.</text>
</comment>
<evidence type="ECO:0000313" key="2">
    <source>
        <dbReference type="Proteomes" id="UP001054945"/>
    </source>
</evidence>
<accession>A0AAV4V5C9</accession>
<reference evidence="1 2" key="1">
    <citation type="submission" date="2021-06" db="EMBL/GenBank/DDBJ databases">
        <title>Caerostris extrusa draft genome.</title>
        <authorList>
            <person name="Kono N."/>
            <person name="Arakawa K."/>
        </authorList>
    </citation>
    <scope>NUCLEOTIDE SEQUENCE [LARGE SCALE GENOMIC DNA]</scope>
</reference>
<evidence type="ECO:0000313" key="1">
    <source>
        <dbReference type="EMBL" id="GIY65144.1"/>
    </source>
</evidence>
<proteinExistence type="predicted"/>
<dbReference type="Proteomes" id="UP001054945">
    <property type="component" value="Unassembled WGS sequence"/>
</dbReference>